<dbReference type="Proteomes" id="UP000199271">
    <property type="component" value="Unassembled WGS sequence"/>
</dbReference>
<sequence>MSQYNNGATTRSERYAVKSHKQIVALTTATIVTATISSVTINASADEIKDNQQPDVVSQSGVTAPKSDFDKAKDSETQKLADLQAQQKADEQAKAQANADAQAATEQANAKALADAQAAQVAKDQADAQAAAQKLADQQAADESAKAQQAQATQVAHDAEVAKQQQAATDFANQQAQESGSAQAQRDTATNQYNSDTKATQDDAATADKAIDSDAQKATDKATTDQTTANQTVDAIQAQSTTDAKTQQTSASTKQTADNTKTESAQKQANASTEASAQKNVDTAQANVNKSSAKAATPANPYDTNYDRDNSQAPSSINSVGNLPTSISDPKIPASHVNDAGYYDYYNYFGENDNTAQIKGAPTDAQQTELADYAVTLVNSYRTTHGMPPVRWTEQNQKAVIASAKAREEANAGFKHTAYLGSDVTTKTDNAYAAQGLWFAGENIGVSAFSDLTMLSAKVNILNVITAMIYQDGAHGNGHLQNFMMDDQIMGFAMQKDNTGDWPYVVIFQNASMTGNAGPLTDMATTSTQTIEAARGGNTQANKQALADAQANLSQVKFDNATQLSNLQSKNQKAIDSINQAFADAIVQIKSTHDKTISQNATIYGNTIAQIKADATAKHDTNATKLAETLANLKDNYDAKISSIKDMSPEELANKKATEKAAFDKVQATELATFEAQQAQDAKTFATNLDTALANLKAQLDADLATKTAQGAKNLKQLEIQNTDAYNQLVSANAKALANLKTSNVKSYAKAQADSQAYLNAINPANAKPSTPDHSKPNSGNTGKPSAPSHQTGHNTPTGTDSSQTAKNSSHVTNSNSNATSQKTNVSSHDDNFIYDANTQALNRVSFENQYTNVTFHPKINTLVPVKQVNPVITTQASLLPQTAKNQQHNNQALLISLFSLLGMSLYVPKHLRNKRFNA</sequence>
<feature type="compositionally biased region" description="Low complexity" evidence="1">
    <location>
        <begin position="142"/>
        <end position="156"/>
    </location>
</feature>
<feature type="compositionally biased region" description="Polar residues" evidence="1">
    <location>
        <begin position="311"/>
        <end position="328"/>
    </location>
</feature>
<feature type="compositionally biased region" description="Low complexity" evidence="1">
    <location>
        <begin position="244"/>
        <end position="257"/>
    </location>
</feature>
<dbReference type="RefSeq" id="WP_010386857.1">
    <property type="nucleotide sequence ID" value="NZ_BPKT01000007.1"/>
</dbReference>
<dbReference type="EMBL" id="JAHBFI010000007">
    <property type="protein sequence ID" value="MBZ5962123.1"/>
    <property type="molecule type" value="Genomic_DNA"/>
</dbReference>
<dbReference type="EMBL" id="FBSY01000007">
    <property type="protein sequence ID" value="CUW10998.1"/>
    <property type="molecule type" value="Genomic_DNA"/>
</dbReference>
<evidence type="ECO:0000313" key="4">
    <source>
        <dbReference type="Proteomes" id="UP000199271"/>
    </source>
</evidence>
<dbReference type="GeneID" id="34300869"/>
<feature type="compositionally biased region" description="Low complexity" evidence="1">
    <location>
        <begin position="172"/>
        <end position="185"/>
    </location>
</feature>
<feature type="compositionally biased region" description="Polar residues" evidence="1">
    <location>
        <begin position="777"/>
        <end position="827"/>
    </location>
</feature>
<feature type="compositionally biased region" description="Low complexity" evidence="1">
    <location>
        <begin position="224"/>
        <end position="235"/>
    </location>
</feature>
<dbReference type="Proteomes" id="UP000752647">
    <property type="component" value="Unassembled WGS sequence"/>
</dbReference>
<reference evidence="3" key="2">
    <citation type="submission" date="2021-05" db="EMBL/GenBank/DDBJ databases">
        <title>Pangenome of Leuconostoc gelidum warrants species status for Leuconostoc gelidum subsp. gasicomitatum.</title>
        <authorList>
            <person name="Johansson P."/>
            <person name="Sade E."/>
            <person name="Hultman J."/>
            <person name="Auvinen P."/>
            <person name="Bjorkroth J."/>
        </authorList>
    </citation>
    <scope>NUCLEOTIDE SEQUENCE</scope>
    <source>
        <strain evidence="3">A.21.4</strain>
    </source>
</reference>
<organism evidence="3 5">
    <name type="scientific">Leuconostoc gasicomitatum</name>
    <dbReference type="NCBI Taxonomy" id="115778"/>
    <lineage>
        <taxon>Bacteria</taxon>
        <taxon>Bacillati</taxon>
        <taxon>Bacillota</taxon>
        <taxon>Bacilli</taxon>
        <taxon>Lactobacillales</taxon>
        <taxon>Lactobacillaceae</taxon>
        <taxon>Leuconostoc</taxon>
        <taxon>Leuconostoc gelidum group</taxon>
    </lineage>
</organism>
<feature type="region of interest" description="Disordered" evidence="1">
    <location>
        <begin position="50"/>
        <end position="76"/>
    </location>
</feature>
<feature type="region of interest" description="Disordered" evidence="1">
    <location>
        <begin position="83"/>
        <end position="102"/>
    </location>
</feature>
<keyword evidence="4" id="KW-1185">Reference proteome</keyword>
<feature type="region of interest" description="Disordered" evidence="1">
    <location>
        <begin position="142"/>
        <end position="333"/>
    </location>
</feature>
<feature type="compositionally biased region" description="Basic and acidic residues" evidence="1">
    <location>
        <begin position="67"/>
        <end position="76"/>
    </location>
</feature>
<proteinExistence type="predicted"/>
<evidence type="ECO:0000313" key="3">
    <source>
        <dbReference type="EMBL" id="MBZ5962123.1"/>
    </source>
</evidence>
<feature type="compositionally biased region" description="Low complexity" evidence="1">
    <location>
        <begin position="195"/>
        <end position="208"/>
    </location>
</feature>
<name>A0A9Q3SX04_9LACO</name>
<gene>
    <name evidence="2" type="ORF">C122C_0870</name>
    <name evidence="3" type="ORF">KIJ12_02940</name>
</gene>
<feature type="compositionally biased region" description="Polar residues" evidence="1">
    <location>
        <begin position="258"/>
        <end position="294"/>
    </location>
</feature>
<evidence type="ECO:0000313" key="2">
    <source>
        <dbReference type="EMBL" id="CUW10998.1"/>
    </source>
</evidence>
<dbReference type="AlphaFoldDB" id="A0A9Q3SX04"/>
<evidence type="ECO:0000256" key="1">
    <source>
        <dbReference type="SAM" id="MobiDB-lite"/>
    </source>
</evidence>
<evidence type="ECO:0000313" key="5">
    <source>
        <dbReference type="Proteomes" id="UP000752647"/>
    </source>
</evidence>
<comment type="caution">
    <text evidence="3">The sequence shown here is derived from an EMBL/GenBank/DDBJ whole genome shotgun (WGS) entry which is preliminary data.</text>
</comment>
<dbReference type="OMA" id="ATNQYNS"/>
<feature type="compositionally biased region" description="Basic and acidic residues" evidence="1">
    <location>
        <begin position="209"/>
        <end position="223"/>
    </location>
</feature>
<feature type="compositionally biased region" description="Polar residues" evidence="1">
    <location>
        <begin position="53"/>
        <end position="62"/>
    </location>
</feature>
<dbReference type="NCBIfam" id="TIGR04320">
    <property type="entry name" value="Surf_Exclu_PgrA"/>
    <property type="match status" value="1"/>
</dbReference>
<accession>A0A9Q3SX04</accession>
<dbReference type="InterPro" id="IPR027607">
    <property type="entry name" value="Surf_Exclu_SEC10/PgrA"/>
</dbReference>
<reference evidence="2 4" key="1">
    <citation type="submission" date="2015-12" db="EMBL/GenBank/DDBJ databases">
        <authorList>
            <person name="Andreevskaya M."/>
        </authorList>
    </citation>
    <scope>NUCLEOTIDE SEQUENCE [LARGE SCALE GENOMIC DNA]</scope>
    <source>
        <strain evidence="2 4">C122c</strain>
    </source>
</reference>
<feature type="region of interest" description="Disordered" evidence="1">
    <location>
        <begin position="763"/>
        <end position="828"/>
    </location>
</feature>
<protein>
    <submittedName>
        <fullName evidence="3">SEC10/PgrA surface exclusion domain-containing protein</fullName>
    </submittedName>
    <submittedName>
        <fullName evidence="2">TPR repeat-containing protein</fullName>
    </submittedName>
</protein>